<proteinExistence type="predicted"/>
<feature type="domain" description="Apple" evidence="1">
    <location>
        <begin position="418"/>
        <end position="493"/>
    </location>
</feature>
<dbReference type="InterPro" id="IPR003609">
    <property type="entry name" value="Pan_app"/>
</dbReference>
<dbReference type="SUPFAM" id="SSF51110">
    <property type="entry name" value="alpha-D-mannose-specific plant lectins"/>
    <property type="match status" value="2"/>
</dbReference>
<dbReference type="Pfam" id="PF14295">
    <property type="entry name" value="PAN_4"/>
    <property type="match status" value="3"/>
</dbReference>
<dbReference type="AlphaFoldDB" id="A0A1W0X910"/>
<accession>A0A1W0X910</accession>
<protein>
    <recommendedName>
        <fullName evidence="1">Apple domain-containing protein</fullName>
    </recommendedName>
</protein>
<comment type="caution">
    <text evidence="2">The sequence shown here is derived from an EMBL/GenBank/DDBJ whole genome shotgun (WGS) entry which is preliminary data.</text>
</comment>
<feature type="domain" description="Apple" evidence="1">
    <location>
        <begin position="260"/>
        <end position="335"/>
    </location>
</feature>
<evidence type="ECO:0000313" key="3">
    <source>
        <dbReference type="Proteomes" id="UP000192578"/>
    </source>
</evidence>
<evidence type="ECO:0000313" key="2">
    <source>
        <dbReference type="EMBL" id="OQV23993.1"/>
    </source>
</evidence>
<reference evidence="3" key="1">
    <citation type="submission" date="2017-01" db="EMBL/GenBank/DDBJ databases">
        <title>Comparative genomics of anhydrobiosis in the tardigrade Hypsibius dujardini.</title>
        <authorList>
            <person name="Yoshida Y."/>
            <person name="Koutsovoulos G."/>
            <person name="Laetsch D."/>
            <person name="Stevens L."/>
            <person name="Kumar S."/>
            <person name="Horikawa D."/>
            <person name="Ishino K."/>
            <person name="Komine S."/>
            <person name="Tomita M."/>
            <person name="Blaxter M."/>
            <person name="Arakawa K."/>
        </authorList>
    </citation>
    <scope>NUCLEOTIDE SEQUENCE [LARGE SCALE GENOMIC DNA]</scope>
    <source>
        <strain evidence="3">Z151</strain>
    </source>
</reference>
<dbReference type="OrthoDB" id="78172at2759"/>
<evidence type="ECO:0000259" key="1">
    <source>
        <dbReference type="SMART" id="SM00473"/>
    </source>
</evidence>
<dbReference type="Gene3D" id="2.90.10.10">
    <property type="entry name" value="Bulb-type lectin domain"/>
    <property type="match status" value="2"/>
</dbReference>
<dbReference type="SMART" id="SM00473">
    <property type="entry name" value="PAN_AP"/>
    <property type="match status" value="3"/>
</dbReference>
<dbReference type="EMBL" id="MTYJ01000009">
    <property type="protein sequence ID" value="OQV23993.1"/>
    <property type="molecule type" value="Genomic_DNA"/>
</dbReference>
<dbReference type="InterPro" id="IPR036426">
    <property type="entry name" value="Bulb-type_lectin_dom_sf"/>
</dbReference>
<dbReference type="Proteomes" id="UP000192578">
    <property type="component" value="Unassembled WGS sequence"/>
</dbReference>
<sequence length="500" mass="55185">MSKHSWNRVRVLWRASRYGPRTKRPSSGCSPMETWCCIGGVTAFRSGRPLRLFLYKAAIPTSVTMMHNGNLAMYSAGVHLSWSSGTNRRRLAGAALRVLDEGSMCLYKDGKCLWKSGGVSQCELTPSPSFEKARVILQPGEKIVKGQSFLSAARTCNLTFHTNGDLVLTRTCDGAETWSIKHGVGHARNFGFGDAARIGEFGIGADGNLNLYDANGEKRWFQNDIWNGAGVTLRLADDCQMCIFKDGSCRWTAHALAYECPDTSRGKFIERDIDYTCGDFDHFNADSEDLCFTRCNAIEHCRAAVFTPSTQECWLKTHTNCHAIIPGNRVLYRKEKLPGGHPTLQQGAYYPCGDVDEFGGVASKDTCWQKCEELEECTGAVYSLPKKKCWLKSRLDSPNCGIKNSSEDGWWTYVKGAVPGPLPIIEIGMDYPSGDVARFEGVQTEEECWSKCDVTASGCIVASYGDKTCWLKSRKYGAVKDANRVSYVKYAGDGQGGSCL</sequence>
<gene>
    <name evidence="2" type="ORF">BV898_02339</name>
</gene>
<feature type="domain" description="Apple" evidence="1">
    <location>
        <begin position="337"/>
        <end position="416"/>
    </location>
</feature>
<name>A0A1W0X910_HYPEX</name>
<organism evidence="2 3">
    <name type="scientific">Hypsibius exemplaris</name>
    <name type="common">Freshwater tardigrade</name>
    <dbReference type="NCBI Taxonomy" id="2072580"/>
    <lineage>
        <taxon>Eukaryota</taxon>
        <taxon>Metazoa</taxon>
        <taxon>Ecdysozoa</taxon>
        <taxon>Tardigrada</taxon>
        <taxon>Eutardigrada</taxon>
        <taxon>Parachela</taxon>
        <taxon>Hypsibioidea</taxon>
        <taxon>Hypsibiidae</taxon>
        <taxon>Hypsibius</taxon>
    </lineage>
</organism>
<keyword evidence="3" id="KW-1185">Reference proteome</keyword>
<dbReference type="Gene3D" id="3.50.4.10">
    <property type="entry name" value="Hepatocyte Growth Factor"/>
    <property type="match status" value="2"/>
</dbReference>